<dbReference type="Pfam" id="PF13356">
    <property type="entry name" value="Arm-DNA-bind_3"/>
    <property type="match status" value="1"/>
</dbReference>
<dbReference type="PROSITE" id="PS51898">
    <property type="entry name" value="TYR_RECOMBINASE"/>
    <property type="match status" value="1"/>
</dbReference>
<dbReference type="InterPro" id="IPR010998">
    <property type="entry name" value="Integrase_recombinase_N"/>
</dbReference>
<dbReference type="PANTHER" id="PTHR30629:SF2">
    <property type="entry name" value="PROPHAGE INTEGRASE INTS-RELATED"/>
    <property type="match status" value="1"/>
</dbReference>
<dbReference type="Gene3D" id="1.10.443.10">
    <property type="entry name" value="Intergrase catalytic core"/>
    <property type="match status" value="1"/>
</dbReference>
<protein>
    <submittedName>
        <fullName evidence="9">Integrase arm-type DNA-binding domain-containing protein</fullName>
    </submittedName>
</protein>
<keyword evidence="4" id="KW-0233">DNA recombination</keyword>
<dbReference type="InterPro" id="IPR011010">
    <property type="entry name" value="DNA_brk_join_enz"/>
</dbReference>
<reference evidence="9" key="1">
    <citation type="journal article" date="2022" name="Microorganisms">
        <title>Two New Species of Filamentous Sulfur Bacteria of the Genus Thiothrix, Thiothrix winogradskyi sp. nov. and 'Candidatus Thiothrix sulfatifontis' sp. nov.</title>
        <authorList>
            <person name="Ravin N.V."/>
            <person name="Rossetti S."/>
            <person name="Beletsky A.V."/>
            <person name="Kadnikov V.V."/>
            <person name="Rudenko T.S."/>
            <person name="Smolyakov D.D."/>
            <person name="Moskvitina M.I."/>
            <person name="Gureeva M.V."/>
            <person name="Mardanov A.V."/>
            <person name="Grabovich M.Y."/>
        </authorList>
    </citation>
    <scope>NUCLEOTIDE SEQUENCE</scope>
    <source>
        <strain evidence="9">CT3</strain>
    </source>
</reference>
<dbReference type="Gene3D" id="3.30.160.390">
    <property type="entry name" value="Integrase, DNA-binding domain"/>
    <property type="match status" value="1"/>
</dbReference>
<dbReference type="InterPro" id="IPR002104">
    <property type="entry name" value="Integrase_catalytic"/>
</dbReference>
<dbReference type="Pfam" id="PF22022">
    <property type="entry name" value="Phage_int_M"/>
    <property type="match status" value="1"/>
</dbReference>
<evidence type="ECO:0000313" key="10">
    <source>
        <dbReference type="Proteomes" id="UP001054801"/>
    </source>
</evidence>
<dbReference type="EMBL" id="CP091244">
    <property type="protein sequence ID" value="UJS26057.1"/>
    <property type="molecule type" value="Genomic_DNA"/>
</dbReference>
<dbReference type="PROSITE" id="PS51900">
    <property type="entry name" value="CB"/>
    <property type="match status" value="1"/>
</dbReference>
<proteinExistence type="inferred from homology"/>
<dbReference type="RefSeq" id="WP_236501394.1">
    <property type="nucleotide sequence ID" value="NZ_CP091244.1"/>
</dbReference>
<name>A0ABY3T2K2_9GAMM</name>
<feature type="domain" description="Core-binding (CB)" evidence="8">
    <location>
        <begin position="97"/>
        <end position="178"/>
    </location>
</feature>
<dbReference type="InterPro" id="IPR025166">
    <property type="entry name" value="Integrase_DNA_bind_dom"/>
</dbReference>
<evidence type="ECO:0000256" key="5">
    <source>
        <dbReference type="PROSITE-ProRule" id="PRU01248"/>
    </source>
</evidence>
<dbReference type="SUPFAM" id="SSF56349">
    <property type="entry name" value="DNA breaking-rejoining enzymes"/>
    <property type="match status" value="1"/>
</dbReference>
<evidence type="ECO:0000313" key="9">
    <source>
        <dbReference type="EMBL" id="UJS26057.1"/>
    </source>
</evidence>
<dbReference type="GO" id="GO:0003677">
    <property type="term" value="F:DNA binding"/>
    <property type="evidence" value="ECO:0007669"/>
    <property type="project" value="UniProtKB-KW"/>
</dbReference>
<evidence type="ECO:0000256" key="3">
    <source>
        <dbReference type="ARBA" id="ARBA00023125"/>
    </source>
</evidence>
<feature type="domain" description="Tyr recombinase" evidence="7">
    <location>
        <begin position="201"/>
        <end position="378"/>
    </location>
</feature>
<sequence>MPITNTQADNAKPKAQTYRLNDGGGLQLEIRPSGRKCWLYRYRNPSTKKPTVHTIGEYPQVKIGAARTKLMEVKGMIAKGIDPNAQKQRDKMRGQGETFKDVALEWYEKRKPKWTETNATQTLQSLELDVFPYIGGRVASELEPPDLMQIIKRIESRGSLSKAGKILARLRSILQYAMDTGKIKTNPTPSPGALTARPSGNHFNALTLADLPAFMADLEAYRSEVLRRAVQFTLLTFARTGSVRMAEWQEIDWQAKTWNIPAAHMKMGEAHIVPLSRQALELLQALQPFTRDSRLIFYTNHPDKVLSSNALLQVIRRIGWKEKTTVHGFRALASSAMHDAGFEPKVIEKQLAHAERNKIAGAYNYMAQYMPERIRLMQWWGDFLDSQRIGANVVVGKFGQNRT</sequence>
<comment type="similarity">
    <text evidence="1">Belongs to the 'phage' integrase family.</text>
</comment>
<dbReference type="Gene3D" id="1.10.150.130">
    <property type="match status" value="1"/>
</dbReference>
<dbReference type="InterPro" id="IPR044068">
    <property type="entry name" value="CB"/>
</dbReference>
<keyword evidence="2" id="KW-0229">DNA integration</keyword>
<dbReference type="InterPro" id="IPR013762">
    <property type="entry name" value="Integrase-like_cat_sf"/>
</dbReference>
<dbReference type="PANTHER" id="PTHR30629">
    <property type="entry name" value="PROPHAGE INTEGRASE"/>
    <property type="match status" value="1"/>
</dbReference>
<evidence type="ECO:0000256" key="4">
    <source>
        <dbReference type="ARBA" id="ARBA00023172"/>
    </source>
</evidence>
<keyword evidence="3 5" id="KW-0238">DNA-binding</keyword>
<evidence type="ECO:0000259" key="7">
    <source>
        <dbReference type="PROSITE" id="PS51898"/>
    </source>
</evidence>
<dbReference type="CDD" id="cd00801">
    <property type="entry name" value="INT_P4_C"/>
    <property type="match status" value="1"/>
</dbReference>
<accession>A0ABY3T2K2</accession>
<dbReference type="InterPro" id="IPR050808">
    <property type="entry name" value="Phage_Integrase"/>
</dbReference>
<evidence type="ECO:0000256" key="2">
    <source>
        <dbReference type="ARBA" id="ARBA00022908"/>
    </source>
</evidence>
<evidence type="ECO:0000256" key="6">
    <source>
        <dbReference type="SAM" id="MobiDB-lite"/>
    </source>
</evidence>
<evidence type="ECO:0000256" key="1">
    <source>
        <dbReference type="ARBA" id="ARBA00008857"/>
    </source>
</evidence>
<dbReference type="InterPro" id="IPR038488">
    <property type="entry name" value="Integrase_DNA-bd_sf"/>
</dbReference>
<dbReference type="Proteomes" id="UP001054801">
    <property type="component" value="Chromosome"/>
</dbReference>
<feature type="region of interest" description="Disordered" evidence="6">
    <location>
        <begin position="1"/>
        <end position="20"/>
    </location>
</feature>
<organism evidence="9 10">
    <name type="scientific">Thiothrix winogradskyi</name>
    <dbReference type="NCBI Taxonomy" id="96472"/>
    <lineage>
        <taxon>Bacteria</taxon>
        <taxon>Pseudomonadati</taxon>
        <taxon>Pseudomonadota</taxon>
        <taxon>Gammaproteobacteria</taxon>
        <taxon>Thiotrichales</taxon>
        <taxon>Thiotrichaceae</taxon>
        <taxon>Thiothrix</taxon>
    </lineage>
</organism>
<dbReference type="Pfam" id="PF00589">
    <property type="entry name" value="Phage_integrase"/>
    <property type="match status" value="1"/>
</dbReference>
<keyword evidence="10" id="KW-1185">Reference proteome</keyword>
<dbReference type="InterPro" id="IPR053876">
    <property type="entry name" value="Phage_int_M"/>
</dbReference>
<evidence type="ECO:0000259" key="8">
    <source>
        <dbReference type="PROSITE" id="PS51900"/>
    </source>
</evidence>
<gene>
    <name evidence="9" type="ORF">L2Y54_08460</name>
</gene>